<dbReference type="Gene3D" id="2.60.40.1190">
    <property type="match status" value="1"/>
</dbReference>
<protein>
    <recommendedName>
        <fullName evidence="3">DOMON-like domain-containing protein</fullName>
    </recommendedName>
</protein>
<dbReference type="RefSeq" id="WP_169115415.1">
    <property type="nucleotide sequence ID" value="NZ_JAAAUB010000003.1"/>
</dbReference>
<gene>
    <name evidence="1" type="ORF">GV368_03255</name>
</gene>
<dbReference type="CDD" id="cd09627">
    <property type="entry name" value="DOMON_murB_like"/>
    <property type="match status" value="1"/>
</dbReference>
<dbReference type="EMBL" id="JAAAUB010000003">
    <property type="protein sequence ID" value="NMH16139.1"/>
    <property type="molecule type" value="Genomic_DNA"/>
</dbReference>
<evidence type="ECO:0008006" key="3">
    <source>
        <dbReference type="Google" id="ProtNLM"/>
    </source>
</evidence>
<organism evidence="1 2">
    <name type="scientific">Tepidiphilus baoligensis</name>
    <dbReference type="NCBI Taxonomy" id="2698687"/>
    <lineage>
        <taxon>Bacteria</taxon>
        <taxon>Pseudomonadati</taxon>
        <taxon>Pseudomonadota</taxon>
        <taxon>Hydrogenophilia</taxon>
        <taxon>Hydrogenophilales</taxon>
        <taxon>Hydrogenophilaceae</taxon>
        <taxon>Tepidiphilus</taxon>
    </lineage>
</organism>
<comment type="caution">
    <text evidence="1">The sequence shown here is derived from an EMBL/GenBank/DDBJ whole genome shotgun (WGS) entry which is preliminary data.</text>
</comment>
<sequence>MRVALHPHPESAAFGEFALEVELERQDGAFVLGYTLRGEVERLRVPDAGAPLPPQRLWEHTCFELFLAREGSSGYREFNFSPSGQWAFYRFSAYREPAPAPRPPAPRLRWQRAPGRLGLRVRLAPESLPAGEGALRLGLTAVLEGHGGEFSWWALAHPPGRPDFHAPEGFALRWEG</sequence>
<proteinExistence type="predicted"/>
<dbReference type="Proteomes" id="UP000669605">
    <property type="component" value="Unassembled WGS sequence"/>
</dbReference>
<accession>A0ABX1QKC9</accession>
<keyword evidence="2" id="KW-1185">Reference proteome</keyword>
<reference evidence="1 2" key="1">
    <citation type="journal article" date="2020" name="Curr. Microbiol.">
        <title>Tepidiphilus baoligensis sp. nov., a Novel Bacterium of the Family Hydrogenophilaceae Isolated from an Oil Reservoir.</title>
        <authorList>
            <person name="Zhang X."/>
            <person name="Wang G."/>
            <person name="Ma X."/>
            <person name="Yu J."/>
            <person name="You J."/>
            <person name="Xue Y."/>
            <person name="Ma Y."/>
        </authorList>
    </citation>
    <scope>NUCLEOTIDE SEQUENCE [LARGE SCALE GENOMIC DNA]</scope>
    <source>
        <strain evidence="1 2">B18-69</strain>
    </source>
</reference>
<evidence type="ECO:0000313" key="1">
    <source>
        <dbReference type="EMBL" id="NMH16139.1"/>
    </source>
</evidence>
<name>A0ABX1QKC9_9PROT</name>
<evidence type="ECO:0000313" key="2">
    <source>
        <dbReference type="Proteomes" id="UP000669605"/>
    </source>
</evidence>